<protein>
    <submittedName>
        <fullName evidence="1">Phage tail assembly protein</fullName>
    </submittedName>
</protein>
<sequence>MNERKTVTLNTPLKRGETEFVEFQIRKPLGGDLRGVSLVELLSLNVDALTTVLPRITAPALNKHEVAQLDFIDLTAFGTALVGFLPQTSPEAADTPDA</sequence>
<dbReference type="AlphaFoldDB" id="A0A271U9L2"/>
<name>A0A271U9L2_ECOLX</name>
<dbReference type="Pfam" id="PF10109">
    <property type="entry name" value="Phage_TAC_7"/>
    <property type="match status" value="1"/>
</dbReference>
<reference evidence="1 2" key="1">
    <citation type="submission" date="2019-06" db="EMBL/GenBank/DDBJ databases">
        <title>The presence and diversity of blaCTX-M among Escherichia coli from urban wastewater and feedlot cattle, in Alberta, Canada.</title>
        <authorList>
            <person name="Cormier A.C."/>
            <person name="Chalmer G."/>
            <person name="Cook S.R."/>
            <person name="Zaheer R."/>
            <person name="Hannon S.J."/>
            <person name="Booker C.W."/>
            <person name="Read R."/>
            <person name="Gow S.P."/>
            <person name="Mcallister T.A."/>
            <person name="Boerlin P."/>
        </authorList>
    </citation>
    <scope>NUCLEOTIDE SEQUENCE [LARGE SCALE GENOMIC DNA]</scope>
    <source>
        <strain evidence="1 2">347</strain>
    </source>
</reference>
<proteinExistence type="predicted"/>
<gene>
    <name evidence="1" type="ORF">FKO60_11490</name>
</gene>
<dbReference type="InterPro" id="IPR019289">
    <property type="entry name" value="Phage_tail_E/E"/>
</dbReference>
<evidence type="ECO:0000313" key="1">
    <source>
        <dbReference type="EMBL" id="TZE48744.1"/>
    </source>
</evidence>
<dbReference type="Proteomes" id="UP000324120">
    <property type="component" value="Unassembled WGS sequence"/>
</dbReference>
<dbReference type="EMBL" id="VHKY01000006">
    <property type="protein sequence ID" value="TZE48744.1"/>
    <property type="molecule type" value="Genomic_DNA"/>
</dbReference>
<dbReference type="RefSeq" id="WP_089558842.1">
    <property type="nucleotide sequence ID" value="NZ_BFOY01000021.1"/>
</dbReference>
<organism evidence="1 2">
    <name type="scientific">Escherichia coli</name>
    <dbReference type="NCBI Taxonomy" id="562"/>
    <lineage>
        <taxon>Bacteria</taxon>
        <taxon>Pseudomonadati</taxon>
        <taxon>Pseudomonadota</taxon>
        <taxon>Gammaproteobacteria</taxon>
        <taxon>Enterobacterales</taxon>
        <taxon>Enterobacteriaceae</taxon>
        <taxon>Escherichia</taxon>
    </lineage>
</organism>
<accession>A0A271U9L2</accession>
<evidence type="ECO:0000313" key="2">
    <source>
        <dbReference type="Proteomes" id="UP000324120"/>
    </source>
</evidence>
<comment type="caution">
    <text evidence="1">The sequence shown here is derived from an EMBL/GenBank/DDBJ whole genome shotgun (WGS) entry which is preliminary data.</text>
</comment>